<evidence type="ECO:0000259" key="1">
    <source>
        <dbReference type="PROSITE" id="PS50056"/>
    </source>
</evidence>
<feature type="domain" description="Tyrosine specific protein phosphatases" evidence="1">
    <location>
        <begin position="130"/>
        <end position="162"/>
    </location>
</feature>
<evidence type="ECO:0000313" key="2">
    <source>
        <dbReference type="EMBL" id="KPI83091.1"/>
    </source>
</evidence>
<keyword evidence="3" id="KW-1185">Reference proteome</keyword>
<evidence type="ECO:0000313" key="3">
    <source>
        <dbReference type="Proteomes" id="UP000038009"/>
    </source>
</evidence>
<dbReference type="Gene3D" id="3.90.190.10">
    <property type="entry name" value="Protein tyrosine phosphatase superfamily"/>
    <property type="match status" value="1"/>
</dbReference>
<dbReference type="Pfam" id="PF13350">
    <property type="entry name" value="Y_phosphatase3"/>
    <property type="match status" value="1"/>
</dbReference>
<dbReference type="SUPFAM" id="SSF52799">
    <property type="entry name" value="(Phosphotyrosine protein) phosphatases II"/>
    <property type="match status" value="1"/>
</dbReference>
<dbReference type="InterPro" id="IPR016130">
    <property type="entry name" value="Tyr_Pase_AS"/>
</dbReference>
<dbReference type="Proteomes" id="UP000038009">
    <property type="component" value="Unassembled WGS sequence"/>
</dbReference>
<accession>A0A0N1PC37</accession>
<dbReference type="OrthoDB" id="449382at2759"/>
<dbReference type="EMBL" id="LJSK01000440">
    <property type="protein sequence ID" value="KPI83091.1"/>
    <property type="molecule type" value="Genomic_DNA"/>
</dbReference>
<dbReference type="VEuPathDB" id="TriTrypDB:Lsey_0440_0010"/>
<dbReference type="InterPro" id="IPR000387">
    <property type="entry name" value="Tyr_Pase_dom"/>
</dbReference>
<dbReference type="PROSITE" id="PS50056">
    <property type="entry name" value="TYR_PHOSPHATASE_2"/>
    <property type="match status" value="1"/>
</dbReference>
<dbReference type="InterPro" id="IPR026893">
    <property type="entry name" value="Tyr/Ser_Pase_IphP-type"/>
</dbReference>
<comment type="caution">
    <text evidence="2">The sequence shown here is derived from an EMBL/GenBank/DDBJ whole genome shotgun (WGS) entry which is preliminary data.</text>
</comment>
<dbReference type="OMA" id="YHCSEGK"/>
<sequence>MLTDIQRERHIDLQGTTNFRNLGGYHTRDGKKTTKWGVLYRCDHLTDVPSEKAQSVLVEQLHIHEAYDLRAHKEVVLKNYNFPHITRHSAGIEPTCISEFLKRGEDMSNRNTVFRAMKAVYRQMVNDCGKVFGSVIKGIIKSKASPDNAVVFHCTAGKDRTGWLAYLILTLLDVTDEDKRFDYLLTNTYFHPLKGASDYTGGLGMGEEAKKALWSVFDEFIDAGIAEVNKYGGVEAYAKSHMGITDEEIQQLRDLLLE</sequence>
<dbReference type="GO" id="GO:0004721">
    <property type="term" value="F:phosphoprotein phosphatase activity"/>
    <property type="evidence" value="ECO:0007669"/>
    <property type="project" value="InterPro"/>
</dbReference>
<protein>
    <recommendedName>
        <fullName evidence="1">Tyrosine specific protein phosphatases domain-containing protein</fullName>
    </recommendedName>
</protein>
<dbReference type="AlphaFoldDB" id="A0A0N1PC37"/>
<dbReference type="PROSITE" id="PS00383">
    <property type="entry name" value="TYR_PHOSPHATASE_1"/>
    <property type="match status" value="1"/>
</dbReference>
<gene>
    <name evidence="2" type="ORF">ABL78_7880</name>
</gene>
<proteinExistence type="predicted"/>
<dbReference type="InterPro" id="IPR029021">
    <property type="entry name" value="Prot-tyrosine_phosphatase-like"/>
</dbReference>
<name>A0A0N1PC37_LEPSE</name>
<organism evidence="2 3">
    <name type="scientific">Leptomonas seymouri</name>
    <dbReference type="NCBI Taxonomy" id="5684"/>
    <lineage>
        <taxon>Eukaryota</taxon>
        <taxon>Discoba</taxon>
        <taxon>Euglenozoa</taxon>
        <taxon>Kinetoplastea</taxon>
        <taxon>Metakinetoplastina</taxon>
        <taxon>Trypanosomatida</taxon>
        <taxon>Trypanosomatidae</taxon>
        <taxon>Leishmaniinae</taxon>
        <taxon>Leptomonas</taxon>
    </lineage>
</organism>
<reference evidence="2 3" key="1">
    <citation type="journal article" date="2015" name="PLoS Pathog.">
        <title>Leptomonas seymouri: Adaptations to the Dixenous Life Cycle Analyzed by Genome Sequencing, Transcriptome Profiling and Co-infection with Leishmania donovani.</title>
        <authorList>
            <person name="Kraeva N."/>
            <person name="Butenko A."/>
            <person name="Hlavacova J."/>
            <person name="Kostygov A."/>
            <person name="Myskova J."/>
            <person name="Grybchuk D."/>
            <person name="Lestinova T."/>
            <person name="Votypka J."/>
            <person name="Volf P."/>
            <person name="Opperdoes F."/>
            <person name="Flegontov P."/>
            <person name="Lukes J."/>
            <person name="Yurchenko V."/>
        </authorList>
    </citation>
    <scope>NUCLEOTIDE SEQUENCE [LARGE SCALE GENOMIC DNA]</scope>
    <source>
        <strain evidence="2 3">ATCC 30220</strain>
    </source>
</reference>